<feature type="non-terminal residue" evidence="13">
    <location>
        <position position="134"/>
    </location>
</feature>
<feature type="chain" id="PRO_5032322848" evidence="11">
    <location>
        <begin position="22"/>
        <end position="134"/>
    </location>
</feature>
<keyword evidence="9" id="KW-0325">Glycoprotein</keyword>
<dbReference type="AlphaFoldDB" id="A0A851PAM3"/>
<dbReference type="GO" id="GO:0009897">
    <property type="term" value="C:external side of plasma membrane"/>
    <property type="evidence" value="ECO:0007669"/>
    <property type="project" value="TreeGrafter"/>
</dbReference>
<comment type="similarity">
    <text evidence="10">Belongs to the MHC class I family.</text>
</comment>
<gene>
    <name evidence="13" type="primary">Ha1f_6</name>
    <name evidence="13" type="ORF">PENPIL_R07277</name>
</gene>
<evidence type="ECO:0000256" key="6">
    <source>
        <dbReference type="ARBA" id="ARBA00022989"/>
    </source>
</evidence>
<keyword evidence="7" id="KW-0472">Membrane</keyword>
<dbReference type="GO" id="GO:0005615">
    <property type="term" value="C:extracellular space"/>
    <property type="evidence" value="ECO:0007669"/>
    <property type="project" value="TreeGrafter"/>
</dbReference>
<dbReference type="Pfam" id="PF00129">
    <property type="entry name" value="MHC_I"/>
    <property type="match status" value="1"/>
</dbReference>
<evidence type="ECO:0000256" key="11">
    <source>
        <dbReference type="SAM" id="SignalP"/>
    </source>
</evidence>
<organism evidence="13 14">
    <name type="scientific">Penelope pileata</name>
    <dbReference type="NCBI Taxonomy" id="1118817"/>
    <lineage>
        <taxon>Eukaryota</taxon>
        <taxon>Metazoa</taxon>
        <taxon>Chordata</taxon>
        <taxon>Craniata</taxon>
        <taxon>Vertebrata</taxon>
        <taxon>Euteleostomi</taxon>
        <taxon>Archelosauria</taxon>
        <taxon>Archosauria</taxon>
        <taxon>Dinosauria</taxon>
        <taxon>Saurischia</taxon>
        <taxon>Theropoda</taxon>
        <taxon>Coelurosauria</taxon>
        <taxon>Aves</taxon>
        <taxon>Neognathae</taxon>
        <taxon>Galloanserae</taxon>
        <taxon>Galliformes</taxon>
        <taxon>Cracidae</taxon>
        <taxon>Penelope</taxon>
    </lineage>
</organism>
<accession>A0A851PAM3</accession>
<dbReference type="GO" id="GO:0042612">
    <property type="term" value="C:MHC class I protein complex"/>
    <property type="evidence" value="ECO:0007669"/>
    <property type="project" value="UniProtKB-KW"/>
</dbReference>
<evidence type="ECO:0000256" key="3">
    <source>
        <dbReference type="ARBA" id="ARBA00022692"/>
    </source>
</evidence>
<dbReference type="PRINTS" id="PR01638">
    <property type="entry name" value="MHCCLASSI"/>
</dbReference>
<keyword evidence="5" id="KW-0391">Immunity</keyword>
<dbReference type="GO" id="GO:0002474">
    <property type="term" value="P:antigen processing and presentation of peptide antigen via MHC class I"/>
    <property type="evidence" value="ECO:0007669"/>
    <property type="project" value="UniProtKB-KW"/>
</dbReference>
<dbReference type="PANTHER" id="PTHR16675">
    <property type="entry name" value="MHC CLASS I-RELATED"/>
    <property type="match status" value="1"/>
</dbReference>
<evidence type="ECO:0000256" key="4">
    <source>
        <dbReference type="ARBA" id="ARBA00022729"/>
    </source>
</evidence>
<evidence type="ECO:0000256" key="1">
    <source>
        <dbReference type="ARBA" id="ARBA00004479"/>
    </source>
</evidence>
<dbReference type="Gene3D" id="3.30.500.10">
    <property type="entry name" value="MHC class I-like antigen recognition-like"/>
    <property type="match status" value="1"/>
</dbReference>
<dbReference type="SUPFAM" id="SSF54452">
    <property type="entry name" value="MHC antigen-recognition domain"/>
    <property type="match status" value="1"/>
</dbReference>
<keyword evidence="14" id="KW-1185">Reference proteome</keyword>
<dbReference type="Proteomes" id="UP000613066">
    <property type="component" value="Unassembled WGS sequence"/>
</dbReference>
<sequence length="134" mass="14897">MGPGWALGLGLLLETLGGAAGGSHSLRYFLTGVTHPSPGLPRFVSVGTVDGQLINHYDSEGRRMEPRAEWVRAAVDPEFWDRNTRISQGCEQNFHMNLDTLRERYQQSGRSHTLQSVFGCDLLEDGAIRGLYQH</sequence>
<keyword evidence="3" id="KW-0812">Transmembrane</keyword>
<dbReference type="InterPro" id="IPR001039">
    <property type="entry name" value="MHC_I_a_a1/a2"/>
</dbReference>
<feature type="domain" description="MHC class I-like antigen recognition-like" evidence="12">
    <location>
        <begin position="22"/>
        <end position="134"/>
    </location>
</feature>
<evidence type="ECO:0000259" key="12">
    <source>
        <dbReference type="Pfam" id="PF00129"/>
    </source>
</evidence>
<keyword evidence="8" id="KW-1015">Disulfide bond</keyword>
<evidence type="ECO:0000313" key="13">
    <source>
        <dbReference type="EMBL" id="NXC48285.1"/>
    </source>
</evidence>
<comment type="subcellular location">
    <subcellularLocation>
        <location evidence="1">Membrane</location>
        <topology evidence="1">Single-pass type I membrane protein</topology>
    </subcellularLocation>
</comment>
<name>A0A851PAM3_9GALL</name>
<dbReference type="GO" id="GO:0006955">
    <property type="term" value="P:immune response"/>
    <property type="evidence" value="ECO:0007669"/>
    <property type="project" value="TreeGrafter"/>
</dbReference>
<evidence type="ECO:0000256" key="8">
    <source>
        <dbReference type="ARBA" id="ARBA00023157"/>
    </source>
</evidence>
<dbReference type="OrthoDB" id="8936120at2759"/>
<evidence type="ECO:0000256" key="2">
    <source>
        <dbReference type="ARBA" id="ARBA00022451"/>
    </source>
</evidence>
<evidence type="ECO:0000256" key="5">
    <source>
        <dbReference type="ARBA" id="ARBA00022859"/>
    </source>
</evidence>
<keyword evidence="4 11" id="KW-0732">Signal</keyword>
<evidence type="ECO:0000256" key="7">
    <source>
        <dbReference type="ARBA" id="ARBA00023136"/>
    </source>
</evidence>
<keyword evidence="6" id="KW-1133">Transmembrane helix</keyword>
<dbReference type="EMBL" id="WBMW01004900">
    <property type="protein sequence ID" value="NXC48285.1"/>
    <property type="molecule type" value="Genomic_DNA"/>
</dbReference>
<dbReference type="InterPro" id="IPR037055">
    <property type="entry name" value="MHC_I-like_Ag-recog_sf"/>
</dbReference>
<protein>
    <submittedName>
        <fullName evidence="13">HA1F protein</fullName>
    </submittedName>
</protein>
<dbReference type="InterPro" id="IPR011162">
    <property type="entry name" value="MHC_I/II-like_Ag-recog"/>
</dbReference>
<evidence type="ECO:0000256" key="10">
    <source>
        <dbReference type="RuleBase" id="RU004439"/>
    </source>
</evidence>
<feature type="non-terminal residue" evidence="13">
    <location>
        <position position="1"/>
    </location>
</feature>
<dbReference type="InterPro" id="IPR011161">
    <property type="entry name" value="MHC_I-like_Ag-recog"/>
</dbReference>
<comment type="caution">
    <text evidence="13">The sequence shown here is derived from an EMBL/GenBank/DDBJ whole genome shotgun (WGS) entry which is preliminary data.</text>
</comment>
<proteinExistence type="inferred from homology"/>
<keyword evidence="2" id="KW-0490">MHC I</keyword>
<reference evidence="13" key="1">
    <citation type="submission" date="2019-09" db="EMBL/GenBank/DDBJ databases">
        <title>Bird 10,000 Genomes (B10K) Project - Family phase.</title>
        <authorList>
            <person name="Zhang G."/>
        </authorList>
    </citation>
    <scope>NUCLEOTIDE SEQUENCE</scope>
    <source>
        <strain evidence="13">B10K-DU-001-08</strain>
        <tissue evidence="13">Muscle</tissue>
    </source>
</reference>
<dbReference type="PANTHER" id="PTHR16675:SF242">
    <property type="entry name" value="MAJOR HISTOCOMPATIBILITY COMPLEX CLASS I-RELATED GENE PROTEIN"/>
    <property type="match status" value="1"/>
</dbReference>
<feature type="signal peptide" evidence="11">
    <location>
        <begin position="1"/>
        <end position="21"/>
    </location>
</feature>
<dbReference type="InterPro" id="IPR050208">
    <property type="entry name" value="MHC_class-I_related"/>
</dbReference>
<evidence type="ECO:0000313" key="14">
    <source>
        <dbReference type="Proteomes" id="UP000613066"/>
    </source>
</evidence>
<evidence type="ECO:0000256" key="9">
    <source>
        <dbReference type="ARBA" id="ARBA00023180"/>
    </source>
</evidence>